<evidence type="ECO:0000313" key="2">
    <source>
        <dbReference type="Proteomes" id="UP000193978"/>
    </source>
</evidence>
<accession>A0A1W6MU38</accession>
<keyword evidence="2" id="KW-1185">Reference proteome</keyword>
<dbReference type="OrthoDB" id="46712at2"/>
<proteinExistence type="predicted"/>
<evidence type="ECO:0008006" key="3">
    <source>
        <dbReference type="Google" id="ProtNLM"/>
    </source>
</evidence>
<sequence length="89" mass="10445">MVRADIARDLPTHRRPPWSRHLLHRKSLTVVATQSIYWSPWSNGQIEGQINQLKMLKRVMYGRANAELLRAHILRFRSTKSEADPNKSR</sequence>
<reference evidence="1 2" key="1">
    <citation type="submission" date="2017-02" db="EMBL/GenBank/DDBJ databases">
        <authorList>
            <person name="Peterson S.W."/>
        </authorList>
    </citation>
    <scope>NUCLEOTIDE SEQUENCE [LARGE SCALE GENOMIC DNA]</scope>
    <source>
        <strain evidence="1 2">S285</strain>
    </source>
</reference>
<dbReference type="AlphaFoldDB" id="A0A1W6MU38"/>
<dbReference type="KEGG" id="mbry:B1812_08500"/>
<evidence type="ECO:0000313" key="1">
    <source>
        <dbReference type="EMBL" id="ARN81111.1"/>
    </source>
</evidence>
<gene>
    <name evidence="1" type="ORF">B1812_08500</name>
</gene>
<protein>
    <recommendedName>
        <fullName evidence="3">Transposase IS204/IS1001/IS1096/IS1165 DDE domain-containing protein</fullName>
    </recommendedName>
</protein>
<organism evidence="1 2">
    <name type="scientific">Methylocystis bryophila</name>
    <dbReference type="NCBI Taxonomy" id="655015"/>
    <lineage>
        <taxon>Bacteria</taxon>
        <taxon>Pseudomonadati</taxon>
        <taxon>Pseudomonadota</taxon>
        <taxon>Alphaproteobacteria</taxon>
        <taxon>Hyphomicrobiales</taxon>
        <taxon>Methylocystaceae</taxon>
        <taxon>Methylocystis</taxon>
    </lineage>
</organism>
<dbReference type="Proteomes" id="UP000193978">
    <property type="component" value="Chromosome"/>
</dbReference>
<dbReference type="EMBL" id="CP019948">
    <property type="protein sequence ID" value="ARN81111.1"/>
    <property type="molecule type" value="Genomic_DNA"/>
</dbReference>
<name>A0A1W6MU38_9HYPH</name>